<dbReference type="InterPro" id="IPR001059">
    <property type="entry name" value="Transl_elong_P/YeiP_cen"/>
</dbReference>
<accession>A0A554JDK4</accession>
<evidence type="ECO:0000256" key="1">
    <source>
        <dbReference type="ARBA" id="ARBA00004496"/>
    </source>
</evidence>
<dbReference type="FunFam" id="2.40.50.140:FF:000009">
    <property type="entry name" value="Elongation factor P"/>
    <property type="match status" value="1"/>
</dbReference>
<reference evidence="12 13" key="1">
    <citation type="submission" date="2017-08" db="EMBL/GenBank/DDBJ databases">
        <title>Mechanisms for carbon and nitrogen cycling indicate functional differentiation within the Candidate Phyla Radiation.</title>
        <authorList>
            <person name="Danczak R.E."/>
            <person name="Johnston M.D."/>
            <person name="Kenah C."/>
            <person name="Slattery M."/>
            <person name="Wrighton K.C."/>
            <person name="Wilkins M.J."/>
        </authorList>
    </citation>
    <scope>NUCLEOTIDE SEQUENCE [LARGE SCALE GENOMIC DNA]</scope>
    <source>
        <strain evidence="12">Gr01-1014_85</strain>
    </source>
</reference>
<protein>
    <recommendedName>
        <fullName evidence="7 8">Elongation factor P</fullName>
        <shortName evidence="7">EF-P</shortName>
    </recommendedName>
</protein>
<dbReference type="SUPFAM" id="SSF50249">
    <property type="entry name" value="Nucleic acid-binding proteins"/>
    <property type="match status" value="2"/>
</dbReference>
<comment type="function">
    <text evidence="7">Involved in peptide bond synthesis. Stimulates efficient translation and peptide-bond synthesis on native or reconstituted 70S ribosomes in vitro. Probably functions indirectly by altering the affinity of the ribosome for aminoacyl-tRNA, thus increasing their reactivity as acceptors for peptidyl transferase.</text>
</comment>
<name>A0A554JDK4_9BACT</name>
<evidence type="ECO:0000256" key="4">
    <source>
        <dbReference type="ARBA" id="ARBA00022490"/>
    </source>
</evidence>
<evidence type="ECO:0000313" key="12">
    <source>
        <dbReference type="EMBL" id="TSC66384.1"/>
    </source>
</evidence>
<evidence type="ECO:0000256" key="6">
    <source>
        <dbReference type="ARBA" id="ARBA00022917"/>
    </source>
</evidence>
<dbReference type="NCBIfam" id="NF001810">
    <property type="entry name" value="PRK00529.1"/>
    <property type="match status" value="1"/>
</dbReference>
<dbReference type="InterPro" id="IPR012340">
    <property type="entry name" value="NA-bd_OB-fold"/>
</dbReference>
<dbReference type="InterPro" id="IPR008991">
    <property type="entry name" value="Translation_prot_SH3-like_sf"/>
</dbReference>
<evidence type="ECO:0000256" key="8">
    <source>
        <dbReference type="NCBIfam" id="TIGR00038"/>
    </source>
</evidence>
<keyword evidence="6 7" id="KW-0648">Protein biosynthesis</keyword>
<dbReference type="PIRSF" id="PIRSF005901">
    <property type="entry name" value="EF-P"/>
    <property type="match status" value="1"/>
</dbReference>
<dbReference type="SUPFAM" id="SSF50104">
    <property type="entry name" value="Translation proteins SH3-like domain"/>
    <property type="match status" value="1"/>
</dbReference>
<dbReference type="GO" id="GO:0005829">
    <property type="term" value="C:cytosol"/>
    <property type="evidence" value="ECO:0007669"/>
    <property type="project" value="UniProtKB-ARBA"/>
</dbReference>
<feature type="domain" description="Elongation factor P C-terminal" evidence="10">
    <location>
        <begin position="130"/>
        <end position="185"/>
    </location>
</feature>
<dbReference type="Proteomes" id="UP000316253">
    <property type="component" value="Unassembled WGS sequence"/>
</dbReference>
<organism evidence="12 13">
    <name type="scientific">Candidatus Berkelbacteria bacterium Gr01-1014_85</name>
    <dbReference type="NCBI Taxonomy" id="2017150"/>
    <lineage>
        <taxon>Bacteria</taxon>
        <taxon>Candidatus Berkelbacteria</taxon>
    </lineage>
</organism>
<dbReference type="InterPro" id="IPR015365">
    <property type="entry name" value="Elong-fact-P_C"/>
</dbReference>
<keyword evidence="5 7" id="KW-0251">Elongation factor</keyword>
<gene>
    <name evidence="7" type="primary">efp</name>
    <name evidence="12" type="ORF">CEO22_116</name>
</gene>
<evidence type="ECO:0000259" key="11">
    <source>
        <dbReference type="SMART" id="SM01185"/>
    </source>
</evidence>
<dbReference type="SMART" id="SM00841">
    <property type="entry name" value="Elong-fact-P_C"/>
    <property type="match status" value="1"/>
</dbReference>
<dbReference type="InterPro" id="IPR020599">
    <property type="entry name" value="Transl_elong_fac_P/YeiP"/>
</dbReference>
<dbReference type="GO" id="GO:0043043">
    <property type="term" value="P:peptide biosynthetic process"/>
    <property type="evidence" value="ECO:0007669"/>
    <property type="project" value="InterPro"/>
</dbReference>
<sequence length="188" mass="20792">MALSIAQVKAGTYVSYKGDPYRVESAQHTKLGRGGGILKAKFRNLLTGAITDESFRDSDRLDEANLYRQPVNFLYREGDKLHFMDNQTFDQLELPIALLGDKANWLKDGSTVEAMYFDSRPIGINLPPKVDLLVTYSEPAVAGNTVSSVLKAAKLETGATVKVPMFVKEGDIVRISTESGDYVERVKQ</sequence>
<comment type="similarity">
    <text evidence="3 7 9">Belongs to the elongation factor P family.</text>
</comment>
<dbReference type="FunFam" id="2.30.30.30:FF:000003">
    <property type="entry name" value="Elongation factor P"/>
    <property type="match status" value="1"/>
</dbReference>
<dbReference type="SMART" id="SM01185">
    <property type="entry name" value="EFP"/>
    <property type="match status" value="1"/>
</dbReference>
<evidence type="ECO:0000313" key="13">
    <source>
        <dbReference type="Proteomes" id="UP000316253"/>
    </source>
</evidence>
<feature type="domain" description="Translation elongation factor P/YeiP central" evidence="11">
    <location>
        <begin position="68"/>
        <end position="122"/>
    </location>
</feature>
<dbReference type="PANTHER" id="PTHR30053">
    <property type="entry name" value="ELONGATION FACTOR P"/>
    <property type="match status" value="1"/>
</dbReference>
<dbReference type="Gene3D" id="2.30.30.30">
    <property type="match status" value="1"/>
</dbReference>
<keyword evidence="4 7" id="KW-0963">Cytoplasm</keyword>
<evidence type="ECO:0000256" key="5">
    <source>
        <dbReference type="ARBA" id="ARBA00022768"/>
    </source>
</evidence>
<dbReference type="InterPro" id="IPR013852">
    <property type="entry name" value="Transl_elong_P/YeiP_CS"/>
</dbReference>
<dbReference type="UniPathway" id="UPA00345"/>
<evidence type="ECO:0000256" key="7">
    <source>
        <dbReference type="HAMAP-Rule" id="MF_00141"/>
    </source>
</evidence>
<dbReference type="PANTHER" id="PTHR30053:SF14">
    <property type="entry name" value="TRANSLATION ELONGATION FACTOR KOW-LIKE DOMAIN-CONTAINING PROTEIN"/>
    <property type="match status" value="1"/>
</dbReference>
<dbReference type="HAMAP" id="MF_00141">
    <property type="entry name" value="EF_P"/>
    <property type="match status" value="1"/>
</dbReference>
<dbReference type="Pfam" id="PF08207">
    <property type="entry name" value="EFP_N"/>
    <property type="match status" value="1"/>
</dbReference>
<dbReference type="AlphaFoldDB" id="A0A554JDK4"/>
<comment type="subcellular location">
    <subcellularLocation>
        <location evidence="1 7">Cytoplasm</location>
    </subcellularLocation>
</comment>
<dbReference type="NCBIfam" id="TIGR00038">
    <property type="entry name" value="efp"/>
    <property type="match status" value="1"/>
</dbReference>
<dbReference type="EMBL" id="VMFD01000008">
    <property type="protein sequence ID" value="TSC66384.1"/>
    <property type="molecule type" value="Genomic_DNA"/>
</dbReference>
<dbReference type="Pfam" id="PF09285">
    <property type="entry name" value="Elong-fact-P_C"/>
    <property type="match status" value="1"/>
</dbReference>
<dbReference type="FunFam" id="2.40.50.140:FF:000004">
    <property type="entry name" value="Elongation factor P"/>
    <property type="match status" value="1"/>
</dbReference>
<dbReference type="InterPro" id="IPR014722">
    <property type="entry name" value="Rib_uL2_dom2"/>
</dbReference>
<evidence type="ECO:0000256" key="2">
    <source>
        <dbReference type="ARBA" id="ARBA00004815"/>
    </source>
</evidence>
<comment type="pathway">
    <text evidence="2 7">Protein biosynthesis; polypeptide chain elongation.</text>
</comment>
<dbReference type="InterPro" id="IPR011768">
    <property type="entry name" value="Transl_elongation_fac_P"/>
</dbReference>
<proteinExistence type="inferred from homology"/>
<dbReference type="GO" id="GO:0003746">
    <property type="term" value="F:translation elongation factor activity"/>
    <property type="evidence" value="ECO:0007669"/>
    <property type="project" value="UniProtKB-UniRule"/>
</dbReference>
<comment type="caution">
    <text evidence="12">The sequence shown here is derived from an EMBL/GenBank/DDBJ whole genome shotgun (WGS) entry which is preliminary data.</text>
</comment>
<evidence type="ECO:0000259" key="10">
    <source>
        <dbReference type="SMART" id="SM00841"/>
    </source>
</evidence>
<dbReference type="Pfam" id="PF01132">
    <property type="entry name" value="EFP"/>
    <property type="match status" value="1"/>
</dbReference>
<dbReference type="InterPro" id="IPR013185">
    <property type="entry name" value="Transl_elong_KOW-like"/>
</dbReference>
<evidence type="ECO:0000256" key="3">
    <source>
        <dbReference type="ARBA" id="ARBA00009479"/>
    </source>
</evidence>
<dbReference type="CDD" id="cd04470">
    <property type="entry name" value="S1_EF-P_repeat_1"/>
    <property type="match status" value="1"/>
</dbReference>
<dbReference type="PROSITE" id="PS01275">
    <property type="entry name" value="EFP"/>
    <property type="match status" value="1"/>
</dbReference>
<evidence type="ECO:0000256" key="9">
    <source>
        <dbReference type="RuleBase" id="RU004389"/>
    </source>
</evidence>
<dbReference type="Gene3D" id="2.40.50.140">
    <property type="entry name" value="Nucleic acid-binding proteins"/>
    <property type="match status" value="2"/>
</dbReference>